<dbReference type="Proteomes" id="UP000273977">
    <property type="component" value="Unassembled WGS sequence"/>
</dbReference>
<name>A0A3N4G1K7_9LACT</name>
<dbReference type="EMBL" id="RKMG01000037">
    <property type="protein sequence ID" value="RPA56839.1"/>
    <property type="molecule type" value="Genomic_DNA"/>
</dbReference>
<dbReference type="RefSeq" id="WP_148076707.1">
    <property type="nucleotide sequence ID" value="NZ_RKMG01000037.1"/>
</dbReference>
<protein>
    <submittedName>
        <fullName evidence="1">Uncharacterized protein</fullName>
    </submittedName>
</protein>
<dbReference type="AlphaFoldDB" id="A0A3N4G1K7"/>
<keyword evidence="2" id="KW-1185">Reference proteome</keyword>
<accession>A0A3N4G1K7</accession>
<reference evidence="1 2" key="1">
    <citation type="submission" date="2018-11" db="EMBL/GenBank/DDBJ databases">
        <title>Aerococcus sp. SJQ22, whole genome shotgun sequence.</title>
        <authorList>
            <person name="Sun L."/>
            <person name="Gao X."/>
            <person name="Chen W."/>
            <person name="Huang K."/>
        </authorList>
    </citation>
    <scope>NUCLEOTIDE SEQUENCE [LARGE SCALE GENOMIC DNA]</scope>
    <source>
        <strain evidence="1 2">SJQ22</strain>
    </source>
</reference>
<evidence type="ECO:0000313" key="2">
    <source>
        <dbReference type="Proteomes" id="UP000273977"/>
    </source>
</evidence>
<gene>
    <name evidence="1" type="ORF">EF384_08760</name>
</gene>
<comment type="caution">
    <text evidence="1">The sequence shown here is derived from an EMBL/GenBank/DDBJ whole genome shotgun (WGS) entry which is preliminary data.</text>
</comment>
<evidence type="ECO:0000313" key="1">
    <source>
        <dbReference type="EMBL" id="RPA56839.1"/>
    </source>
</evidence>
<organism evidence="1 2">
    <name type="scientific">Aerococcus agrisoli</name>
    <dbReference type="NCBI Taxonomy" id="2487350"/>
    <lineage>
        <taxon>Bacteria</taxon>
        <taxon>Bacillati</taxon>
        <taxon>Bacillota</taxon>
        <taxon>Bacilli</taxon>
        <taxon>Lactobacillales</taxon>
        <taxon>Aerococcaceae</taxon>
        <taxon>Aerococcus</taxon>
    </lineage>
</organism>
<sequence>MENNYQITKIVENNLTNFQMFTTYNDKHTQDVFEISDPFEFLLPQYFDNFGSKALNERFSLDGSNLLNLISTSTNLNELLFSDNEGYIFQPDFDSLSSDVKEKLKSGVKPYR</sequence>
<proteinExistence type="predicted"/>